<dbReference type="PANTHER" id="PTHR43037">
    <property type="entry name" value="UNNAMED PRODUCT-RELATED"/>
    <property type="match status" value="1"/>
</dbReference>
<dbReference type="GO" id="GO:0016787">
    <property type="term" value="F:hydrolase activity"/>
    <property type="evidence" value="ECO:0007669"/>
    <property type="project" value="UniProtKB-KW"/>
</dbReference>
<name>A0A948TE91_9BACT</name>
<accession>A0A948TE91</accession>
<evidence type="ECO:0000313" key="3">
    <source>
        <dbReference type="EMBL" id="MBU3839135.1"/>
    </source>
</evidence>
<dbReference type="Proteomes" id="UP000783796">
    <property type="component" value="Unassembled WGS sequence"/>
</dbReference>
<feature type="domain" description="Phospholipase/carboxylesterase/thioesterase" evidence="2">
    <location>
        <begin position="47"/>
        <end position="238"/>
    </location>
</feature>
<dbReference type="PANTHER" id="PTHR43037:SF1">
    <property type="entry name" value="BLL1128 PROTEIN"/>
    <property type="match status" value="1"/>
</dbReference>
<evidence type="ECO:0000259" key="2">
    <source>
        <dbReference type="Pfam" id="PF02230"/>
    </source>
</evidence>
<dbReference type="InterPro" id="IPR029058">
    <property type="entry name" value="AB_hydrolase_fold"/>
</dbReference>
<sequence>MRKLSFLFLLLISNIILAQDLYERKVFVSQSGDSLNYRLLTPENQIKDKKYPLVLFLHGAGERGSDNQKQLTHGGQMFLNPVNREKYPAFVLFPQCPENAYWAYSARPSTFIPEQMPQNEEMPITFQTVKEMLDSYLTNPAIDKSRIYIIGLSMGAMGTFDMVVRFPDIFAAAVPICGTINPKRLSAAKNVSFRIFHGDTDNVVTVEGSREAYKALKATGASVEYIEFPGCNHGSWNPAFNYPDFMEWIFKQKKK</sequence>
<comment type="caution">
    <text evidence="3">The sequence shown here is derived from an EMBL/GenBank/DDBJ whole genome shotgun (WGS) entry which is preliminary data.</text>
</comment>
<keyword evidence="1" id="KW-0732">Signal</keyword>
<dbReference type="Gene3D" id="3.40.50.1820">
    <property type="entry name" value="alpha/beta hydrolase"/>
    <property type="match status" value="1"/>
</dbReference>
<keyword evidence="3" id="KW-0378">Hydrolase</keyword>
<dbReference type="SUPFAM" id="SSF53474">
    <property type="entry name" value="alpha/beta-Hydrolases"/>
    <property type="match status" value="1"/>
</dbReference>
<dbReference type="Pfam" id="PF02230">
    <property type="entry name" value="Abhydrolase_2"/>
    <property type="match status" value="1"/>
</dbReference>
<dbReference type="InterPro" id="IPR003140">
    <property type="entry name" value="PLipase/COase/thioEstase"/>
</dbReference>
<reference evidence="3" key="2">
    <citation type="submission" date="2021-04" db="EMBL/GenBank/DDBJ databases">
        <authorList>
            <person name="Gilroy R."/>
        </authorList>
    </citation>
    <scope>NUCLEOTIDE SEQUENCE</scope>
    <source>
        <strain evidence="3">G4-2901</strain>
    </source>
</reference>
<organism evidence="3 4">
    <name type="scientific">Candidatus Phocaeicola faecigallinarum</name>
    <dbReference type="NCBI Taxonomy" id="2838732"/>
    <lineage>
        <taxon>Bacteria</taxon>
        <taxon>Pseudomonadati</taxon>
        <taxon>Bacteroidota</taxon>
        <taxon>Bacteroidia</taxon>
        <taxon>Bacteroidales</taxon>
        <taxon>Bacteroidaceae</taxon>
        <taxon>Phocaeicola</taxon>
    </lineage>
</organism>
<protein>
    <submittedName>
        <fullName evidence="3">Dienelactone hydrolase family protein</fullName>
    </submittedName>
</protein>
<evidence type="ECO:0000256" key="1">
    <source>
        <dbReference type="ARBA" id="ARBA00022729"/>
    </source>
</evidence>
<proteinExistence type="predicted"/>
<reference evidence="3" key="1">
    <citation type="journal article" date="2021" name="PeerJ">
        <title>Extensive microbial diversity within the chicken gut microbiome revealed by metagenomics and culture.</title>
        <authorList>
            <person name="Gilroy R."/>
            <person name="Ravi A."/>
            <person name="Getino M."/>
            <person name="Pursley I."/>
            <person name="Horton D.L."/>
            <person name="Alikhan N.F."/>
            <person name="Baker D."/>
            <person name="Gharbi K."/>
            <person name="Hall N."/>
            <person name="Watson M."/>
            <person name="Adriaenssens E.M."/>
            <person name="Foster-Nyarko E."/>
            <person name="Jarju S."/>
            <person name="Secka A."/>
            <person name="Antonio M."/>
            <person name="Oren A."/>
            <person name="Chaudhuri R.R."/>
            <person name="La Ragione R."/>
            <person name="Hildebrand F."/>
            <person name="Pallen M.J."/>
        </authorList>
    </citation>
    <scope>NUCLEOTIDE SEQUENCE</scope>
    <source>
        <strain evidence="3">G4-2901</strain>
    </source>
</reference>
<dbReference type="InterPro" id="IPR050955">
    <property type="entry name" value="Plant_Biomass_Hydrol_Est"/>
</dbReference>
<dbReference type="AlphaFoldDB" id="A0A948TE91"/>
<dbReference type="EMBL" id="JAHLFW010000106">
    <property type="protein sequence ID" value="MBU3839135.1"/>
    <property type="molecule type" value="Genomic_DNA"/>
</dbReference>
<gene>
    <name evidence="3" type="ORF">H9777_12660</name>
</gene>
<evidence type="ECO:0000313" key="4">
    <source>
        <dbReference type="Proteomes" id="UP000783796"/>
    </source>
</evidence>